<name>A0AAN8IML3_TRICO</name>
<proteinExistence type="predicted"/>
<dbReference type="Proteomes" id="UP001331761">
    <property type="component" value="Unassembled WGS sequence"/>
</dbReference>
<dbReference type="Pfam" id="PF13843">
    <property type="entry name" value="DDE_Tnp_1_7"/>
    <property type="match status" value="1"/>
</dbReference>
<evidence type="ECO:0000259" key="1">
    <source>
        <dbReference type="Pfam" id="PF13843"/>
    </source>
</evidence>
<accession>A0AAN8IML3</accession>
<evidence type="ECO:0000313" key="3">
    <source>
        <dbReference type="Proteomes" id="UP001331761"/>
    </source>
</evidence>
<dbReference type="PANTHER" id="PTHR46599:SF3">
    <property type="entry name" value="PIGGYBAC TRANSPOSABLE ELEMENT-DERIVED PROTEIN 4"/>
    <property type="match status" value="1"/>
</dbReference>
<reference evidence="2 3" key="1">
    <citation type="submission" date="2019-10" db="EMBL/GenBank/DDBJ databases">
        <title>Assembly and Annotation for the nematode Trichostrongylus colubriformis.</title>
        <authorList>
            <person name="Martin J."/>
        </authorList>
    </citation>
    <scope>NUCLEOTIDE SEQUENCE [LARGE SCALE GENOMIC DNA]</scope>
    <source>
        <strain evidence="2">G859</strain>
        <tissue evidence="2">Whole worm</tissue>
    </source>
</reference>
<dbReference type="EMBL" id="WIXE01012066">
    <property type="protein sequence ID" value="KAK5976278.1"/>
    <property type="molecule type" value="Genomic_DNA"/>
</dbReference>
<gene>
    <name evidence="2" type="ORF">GCK32_001924</name>
</gene>
<organism evidence="2 3">
    <name type="scientific">Trichostrongylus colubriformis</name>
    <name type="common">Black scour worm</name>
    <dbReference type="NCBI Taxonomy" id="6319"/>
    <lineage>
        <taxon>Eukaryota</taxon>
        <taxon>Metazoa</taxon>
        <taxon>Ecdysozoa</taxon>
        <taxon>Nematoda</taxon>
        <taxon>Chromadorea</taxon>
        <taxon>Rhabditida</taxon>
        <taxon>Rhabditina</taxon>
        <taxon>Rhabditomorpha</taxon>
        <taxon>Strongyloidea</taxon>
        <taxon>Trichostrongylidae</taxon>
        <taxon>Trichostrongylus</taxon>
    </lineage>
</organism>
<dbReference type="InterPro" id="IPR029526">
    <property type="entry name" value="PGBD"/>
</dbReference>
<dbReference type="PANTHER" id="PTHR46599">
    <property type="entry name" value="PIGGYBAC TRANSPOSABLE ELEMENT-DERIVED PROTEIN 4"/>
    <property type="match status" value="1"/>
</dbReference>
<keyword evidence="3" id="KW-1185">Reference proteome</keyword>
<protein>
    <submittedName>
        <fullName evidence="2">PiggyBac transposable element-derived protein 4</fullName>
    </submittedName>
</protein>
<comment type="caution">
    <text evidence="2">The sequence shown here is derived from an EMBL/GenBank/DDBJ whole genome shotgun (WGS) entry which is preliminary data.</text>
</comment>
<dbReference type="AlphaFoldDB" id="A0AAN8IML3"/>
<sequence>MSRCPLDNQRNYWSLKPRNLARNEQSIAGDIMIRDRFEELQRHIHFTDNSGADRSNKLYKIQPILDHLNATFQMMYKPDKELCIDESMVPFRRRVSLWQYNGSKRHRFGIKLFELCLESGYTQKVKVYAGKDPRRTRSVAEAVVMELIEGFLSKADVCVPTSGTQVCNWPTNF</sequence>
<feature type="domain" description="PiggyBac transposable element-derived protein" evidence="1">
    <location>
        <begin position="2"/>
        <end position="153"/>
    </location>
</feature>
<evidence type="ECO:0000313" key="2">
    <source>
        <dbReference type="EMBL" id="KAK5976278.1"/>
    </source>
</evidence>